<evidence type="ECO:0000313" key="1">
    <source>
        <dbReference type="EMBL" id="SHJ95770.1"/>
    </source>
</evidence>
<protein>
    <submittedName>
        <fullName evidence="1">Uncharacterized protein</fullName>
    </submittedName>
</protein>
<evidence type="ECO:0000313" key="2">
    <source>
        <dbReference type="Proteomes" id="UP000184510"/>
    </source>
</evidence>
<dbReference type="EMBL" id="FQYR01000005">
    <property type="protein sequence ID" value="SHJ95770.1"/>
    <property type="molecule type" value="Genomic_DNA"/>
</dbReference>
<dbReference type="STRING" id="1123071.SAMN02745181_2874"/>
<reference evidence="1 2" key="1">
    <citation type="submission" date="2016-11" db="EMBL/GenBank/DDBJ databases">
        <authorList>
            <person name="Jaros S."/>
            <person name="Januszkiewicz K."/>
            <person name="Wedrychowicz H."/>
        </authorList>
    </citation>
    <scope>NUCLEOTIDE SEQUENCE [LARGE SCALE GENOMIC DNA]</scope>
    <source>
        <strain evidence="1 2">DSM 18772</strain>
    </source>
</reference>
<accession>A0A1M6NJB0</accession>
<sequence>MAHSLHSINSILTIVKAYEIYQNIDPTLIQDMFQWMRDEERDLYKTTVATLAQDRKLRPVFVTKKSVPEQIAWLHKTLKLKSCDMIGEHLFQVYFMKGQEKMLVSFCDSMGIEHDGKGSVDGELPETLDADKLKAAVDKLIEENGEKLTALYLSVFNLQTESGWDSLTELLEKDERIAIA</sequence>
<dbReference type="AlphaFoldDB" id="A0A1M6NJB0"/>
<organism evidence="1 2">
    <name type="scientific">Rubritalea squalenifaciens DSM 18772</name>
    <dbReference type="NCBI Taxonomy" id="1123071"/>
    <lineage>
        <taxon>Bacteria</taxon>
        <taxon>Pseudomonadati</taxon>
        <taxon>Verrucomicrobiota</taxon>
        <taxon>Verrucomicrobiia</taxon>
        <taxon>Verrucomicrobiales</taxon>
        <taxon>Rubritaleaceae</taxon>
        <taxon>Rubritalea</taxon>
    </lineage>
</organism>
<proteinExistence type="predicted"/>
<dbReference type="Proteomes" id="UP000184510">
    <property type="component" value="Unassembled WGS sequence"/>
</dbReference>
<gene>
    <name evidence="1" type="ORF">SAMN02745181_2874</name>
</gene>
<keyword evidence="2" id="KW-1185">Reference proteome</keyword>
<dbReference type="InParanoid" id="A0A1M6NJB0"/>
<name>A0A1M6NJB0_9BACT</name>